<evidence type="ECO:0000256" key="5">
    <source>
        <dbReference type="PROSITE-ProRule" id="PRU00335"/>
    </source>
</evidence>
<proteinExistence type="predicted"/>
<dbReference type="RefSeq" id="WP_068029090.1">
    <property type="nucleotide sequence ID" value="NZ_QQAZ01000001.1"/>
</dbReference>
<evidence type="ECO:0000259" key="7">
    <source>
        <dbReference type="PROSITE" id="PS50977"/>
    </source>
</evidence>
<dbReference type="SUPFAM" id="SSF48498">
    <property type="entry name" value="Tetracyclin repressor-like, C-terminal domain"/>
    <property type="match status" value="1"/>
</dbReference>
<evidence type="ECO:0000256" key="1">
    <source>
        <dbReference type="ARBA" id="ARBA00022491"/>
    </source>
</evidence>
<organism evidence="8 9">
    <name type="scientific">Nocardia mexicana</name>
    <dbReference type="NCBI Taxonomy" id="279262"/>
    <lineage>
        <taxon>Bacteria</taxon>
        <taxon>Bacillati</taxon>
        <taxon>Actinomycetota</taxon>
        <taxon>Actinomycetes</taxon>
        <taxon>Mycobacteriales</taxon>
        <taxon>Nocardiaceae</taxon>
        <taxon>Nocardia</taxon>
    </lineage>
</organism>
<dbReference type="InterPro" id="IPR004111">
    <property type="entry name" value="Repressor_TetR_C"/>
</dbReference>
<sequence>MPKQFSSVWTRPPRQPKSAGLGRDQIVAAALELLDAEGMEALSMRKLGAKLNAGATSLYWHVANKNELLELTLDEFWGWVEVPEPEQESWRQVITTFAYSLRATMLEHPWVAALVGQMPMVGPKAFELSDRLRRAFVQAGFTGLDIYLASGAVISFVLGQVLPEISLKRASGGEEWDYESAMTTLDELAADYPELLADYHRNMPTNPDAARMIAYDFGLLCVLDGLEARLRGGRPAIETWPRTESS</sequence>
<gene>
    <name evidence="8" type="ORF">DFR68_101426</name>
</gene>
<dbReference type="PROSITE" id="PS01081">
    <property type="entry name" value="HTH_TETR_1"/>
    <property type="match status" value="1"/>
</dbReference>
<dbReference type="AlphaFoldDB" id="A0A370HEX9"/>
<dbReference type="InterPro" id="IPR050109">
    <property type="entry name" value="HTH-type_TetR-like_transc_reg"/>
</dbReference>
<feature type="domain" description="HTH tetR-type" evidence="7">
    <location>
        <begin position="20"/>
        <end position="80"/>
    </location>
</feature>
<dbReference type="Gene3D" id="1.10.357.10">
    <property type="entry name" value="Tetracycline Repressor, domain 2"/>
    <property type="match status" value="1"/>
</dbReference>
<evidence type="ECO:0000313" key="9">
    <source>
        <dbReference type="Proteomes" id="UP000255355"/>
    </source>
</evidence>
<dbReference type="InterPro" id="IPR036271">
    <property type="entry name" value="Tet_transcr_reg_TetR-rel_C_sf"/>
</dbReference>
<dbReference type="GO" id="GO:0045892">
    <property type="term" value="P:negative regulation of DNA-templated transcription"/>
    <property type="evidence" value="ECO:0007669"/>
    <property type="project" value="InterPro"/>
</dbReference>
<keyword evidence="2" id="KW-0805">Transcription regulation</keyword>
<dbReference type="Pfam" id="PF02909">
    <property type="entry name" value="TetR_C_1"/>
    <property type="match status" value="1"/>
</dbReference>
<accession>A0A370HEX9</accession>
<dbReference type="OrthoDB" id="3818006at2"/>
<keyword evidence="4" id="KW-0804">Transcription</keyword>
<dbReference type="PANTHER" id="PTHR30055:SF151">
    <property type="entry name" value="TRANSCRIPTIONAL REGULATORY PROTEIN"/>
    <property type="match status" value="1"/>
</dbReference>
<name>A0A370HEX9_9NOCA</name>
<dbReference type="GO" id="GO:0000976">
    <property type="term" value="F:transcription cis-regulatory region binding"/>
    <property type="evidence" value="ECO:0007669"/>
    <property type="project" value="TreeGrafter"/>
</dbReference>
<dbReference type="PRINTS" id="PR00400">
    <property type="entry name" value="TETREPRESSOR"/>
</dbReference>
<evidence type="ECO:0000256" key="6">
    <source>
        <dbReference type="SAM" id="MobiDB-lite"/>
    </source>
</evidence>
<dbReference type="STRING" id="1210089.GCA_001613165_06680"/>
<evidence type="ECO:0000256" key="4">
    <source>
        <dbReference type="ARBA" id="ARBA00023163"/>
    </source>
</evidence>
<dbReference type="Pfam" id="PF00440">
    <property type="entry name" value="TetR_N"/>
    <property type="match status" value="1"/>
</dbReference>
<evidence type="ECO:0000256" key="3">
    <source>
        <dbReference type="ARBA" id="ARBA00023125"/>
    </source>
</evidence>
<dbReference type="InterPro" id="IPR001647">
    <property type="entry name" value="HTH_TetR"/>
</dbReference>
<dbReference type="PANTHER" id="PTHR30055">
    <property type="entry name" value="HTH-TYPE TRANSCRIPTIONAL REGULATOR RUTR"/>
    <property type="match status" value="1"/>
</dbReference>
<feature type="DNA-binding region" description="H-T-H motif" evidence="5">
    <location>
        <begin position="43"/>
        <end position="62"/>
    </location>
</feature>
<dbReference type="Gene3D" id="1.10.10.60">
    <property type="entry name" value="Homeodomain-like"/>
    <property type="match status" value="1"/>
</dbReference>
<evidence type="ECO:0000313" key="8">
    <source>
        <dbReference type="EMBL" id="RDI55592.1"/>
    </source>
</evidence>
<dbReference type="Proteomes" id="UP000255355">
    <property type="component" value="Unassembled WGS sequence"/>
</dbReference>
<protein>
    <submittedName>
        <fullName evidence="8">TetR family transcriptional regulator</fullName>
    </submittedName>
</protein>
<dbReference type="GO" id="GO:0046677">
    <property type="term" value="P:response to antibiotic"/>
    <property type="evidence" value="ECO:0007669"/>
    <property type="project" value="InterPro"/>
</dbReference>
<dbReference type="EMBL" id="QQAZ01000001">
    <property type="protein sequence ID" value="RDI55592.1"/>
    <property type="molecule type" value="Genomic_DNA"/>
</dbReference>
<dbReference type="GO" id="GO:0003700">
    <property type="term" value="F:DNA-binding transcription factor activity"/>
    <property type="evidence" value="ECO:0007669"/>
    <property type="project" value="TreeGrafter"/>
</dbReference>
<reference evidence="8 9" key="1">
    <citation type="submission" date="2018-07" db="EMBL/GenBank/DDBJ databases">
        <title>Genomic Encyclopedia of Type Strains, Phase IV (KMG-IV): sequencing the most valuable type-strain genomes for metagenomic binning, comparative biology and taxonomic classification.</title>
        <authorList>
            <person name="Goeker M."/>
        </authorList>
    </citation>
    <scope>NUCLEOTIDE SEQUENCE [LARGE SCALE GENOMIC DNA]</scope>
    <source>
        <strain evidence="8 9">DSM 44952</strain>
    </source>
</reference>
<feature type="region of interest" description="Disordered" evidence="6">
    <location>
        <begin position="1"/>
        <end position="20"/>
    </location>
</feature>
<dbReference type="InterPro" id="IPR023772">
    <property type="entry name" value="DNA-bd_HTH_TetR-type_CS"/>
</dbReference>
<dbReference type="InterPro" id="IPR009057">
    <property type="entry name" value="Homeodomain-like_sf"/>
</dbReference>
<dbReference type="InterPro" id="IPR003012">
    <property type="entry name" value="Tet_transcr_reg_TetR"/>
</dbReference>
<keyword evidence="9" id="KW-1185">Reference proteome</keyword>
<keyword evidence="1" id="KW-0678">Repressor</keyword>
<comment type="caution">
    <text evidence="8">The sequence shown here is derived from an EMBL/GenBank/DDBJ whole genome shotgun (WGS) entry which is preliminary data.</text>
</comment>
<keyword evidence="3 5" id="KW-0238">DNA-binding</keyword>
<dbReference type="SUPFAM" id="SSF46689">
    <property type="entry name" value="Homeodomain-like"/>
    <property type="match status" value="1"/>
</dbReference>
<dbReference type="PROSITE" id="PS50977">
    <property type="entry name" value="HTH_TETR_2"/>
    <property type="match status" value="1"/>
</dbReference>
<evidence type="ECO:0000256" key="2">
    <source>
        <dbReference type="ARBA" id="ARBA00023015"/>
    </source>
</evidence>